<dbReference type="Pfam" id="PF09722">
    <property type="entry name" value="Xre_MbcA_ParS_C"/>
    <property type="match status" value="1"/>
</dbReference>
<dbReference type="Pfam" id="PF20432">
    <property type="entry name" value="Xre-like-HTH"/>
    <property type="match status" value="1"/>
</dbReference>
<feature type="domain" description="Antitoxin Xre/MbcA/ParS-like toxin-binding" evidence="1">
    <location>
        <begin position="78"/>
        <end position="132"/>
    </location>
</feature>
<comment type="caution">
    <text evidence="3">The sequence shown here is derived from an EMBL/GenBank/DDBJ whole genome shotgun (WGS) entry which is preliminary data.</text>
</comment>
<dbReference type="RefSeq" id="WP_117957558.1">
    <property type="nucleotide sequence ID" value="NZ_QRAN01000038.1"/>
</dbReference>
<proteinExistence type="predicted"/>
<gene>
    <name evidence="3" type="ORF">DWB85_18710</name>
</gene>
<dbReference type="Proteomes" id="UP000265509">
    <property type="component" value="Unassembled WGS sequence"/>
</dbReference>
<dbReference type="InterPro" id="IPR046847">
    <property type="entry name" value="Xre-like_HTH"/>
</dbReference>
<name>A0A3L7DUP1_9GAMM</name>
<dbReference type="EMBL" id="QRAN01000038">
    <property type="protein sequence ID" value="RLQ20229.1"/>
    <property type="molecule type" value="Genomic_DNA"/>
</dbReference>
<dbReference type="OrthoDB" id="117888at2"/>
<evidence type="ECO:0000259" key="1">
    <source>
        <dbReference type="Pfam" id="PF09722"/>
    </source>
</evidence>
<reference evidence="3 4" key="1">
    <citation type="submission" date="2018-07" db="EMBL/GenBank/DDBJ databases">
        <title>Halioglobus sp. genome submission.</title>
        <authorList>
            <person name="Ye M.-Q."/>
            <person name="Du Z.-J."/>
        </authorList>
    </citation>
    <scope>NUCLEOTIDE SEQUENCE [LARGE SCALE GENOMIC DNA]</scope>
    <source>
        <strain evidence="3 4">U0301</strain>
    </source>
</reference>
<feature type="domain" description="Antitoxin Xre-like helix-turn-helix" evidence="2">
    <location>
        <begin position="18"/>
        <end position="74"/>
    </location>
</feature>
<dbReference type="AlphaFoldDB" id="A0A3L7DUP1"/>
<sequence length="133" mass="14775">MVAQAEQLLQRGSSVTSALLPAIFTIFSQWRLTGAQQMTLLGLSNEKTLYNWKSQPEKAKLTRDLLERASYILGIYKSLEILFPDPALADQWLASPNDNPLFNGTAPLDRLLAGQVVDLAVVRDFLDGQRGGW</sequence>
<keyword evidence="4" id="KW-1185">Reference proteome</keyword>
<organism evidence="3 4">
    <name type="scientific">Seongchinamella sediminis</name>
    <dbReference type="NCBI Taxonomy" id="2283635"/>
    <lineage>
        <taxon>Bacteria</taxon>
        <taxon>Pseudomonadati</taxon>
        <taxon>Pseudomonadota</taxon>
        <taxon>Gammaproteobacteria</taxon>
        <taxon>Cellvibrionales</taxon>
        <taxon>Halieaceae</taxon>
        <taxon>Seongchinamella</taxon>
    </lineage>
</organism>
<evidence type="ECO:0000313" key="4">
    <source>
        <dbReference type="Proteomes" id="UP000265509"/>
    </source>
</evidence>
<evidence type="ECO:0000259" key="2">
    <source>
        <dbReference type="Pfam" id="PF20432"/>
    </source>
</evidence>
<evidence type="ECO:0000313" key="3">
    <source>
        <dbReference type="EMBL" id="RLQ20229.1"/>
    </source>
</evidence>
<dbReference type="InterPro" id="IPR024467">
    <property type="entry name" value="Xre/MbcA/ParS-like_toxin-bd"/>
</dbReference>
<dbReference type="GO" id="GO:0003677">
    <property type="term" value="F:DNA binding"/>
    <property type="evidence" value="ECO:0007669"/>
    <property type="project" value="InterPro"/>
</dbReference>
<protein>
    <submittedName>
        <fullName evidence="3">DUF2384 domain-containing protein</fullName>
    </submittedName>
</protein>
<accession>A0A3L7DUP1</accession>